<evidence type="ECO:0000313" key="3">
    <source>
        <dbReference type="Proteomes" id="UP000199345"/>
    </source>
</evidence>
<evidence type="ECO:0000259" key="1">
    <source>
        <dbReference type="Pfam" id="PF13817"/>
    </source>
</evidence>
<keyword evidence="3" id="KW-1185">Reference proteome</keyword>
<dbReference type="EMBL" id="FOIA01000013">
    <property type="protein sequence ID" value="SET15589.1"/>
    <property type="molecule type" value="Genomic_DNA"/>
</dbReference>
<dbReference type="AlphaFoldDB" id="A0A1I0C7Z6"/>
<gene>
    <name evidence="2" type="ORF">SAMN05216326_11380</name>
</gene>
<evidence type="ECO:0000313" key="2">
    <source>
        <dbReference type="EMBL" id="SET15589.1"/>
    </source>
</evidence>
<dbReference type="Pfam" id="PF13817">
    <property type="entry name" value="DDE_Tnp_IS66_C"/>
    <property type="match status" value="1"/>
</dbReference>
<reference evidence="3" key="1">
    <citation type="submission" date="2016-10" db="EMBL/GenBank/DDBJ databases">
        <authorList>
            <person name="Varghese N."/>
            <person name="Submissions S."/>
        </authorList>
    </citation>
    <scope>NUCLEOTIDE SEQUENCE [LARGE SCALE GENOMIC DNA]</scope>
    <source>
        <strain evidence="3">Nm71</strain>
    </source>
</reference>
<proteinExistence type="predicted"/>
<organism evidence="2 3">
    <name type="scientific">Nitrosomonas marina</name>
    <dbReference type="NCBI Taxonomy" id="917"/>
    <lineage>
        <taxon>Bacteria</taxon>
        <taxon>Pseudomonadati</taxon>
        <taxon>Pseudomonadota</taxon>
        <taxon>Betaproteobacteria</taxon>
        <taxon>Nitrosomonadales</taxon>
        <taxon>Nitrosomonadaceae</taxon>
        <taxon>Nitrosomonas</taxon>
    </lineage>
</organism>
<protein>
    <submittedName>
        <fullName evidence="2">IS66 C-terminal element</fullName>
    </submittedName>
</protein>
<dbReference type="Proteomes" id="UP000199345">
    <property type="component" value="Unassembled WGS sequence"/>
</dbReference>
<feature type="domain" description="Transposase IS66 C-terminal" evidence="1">
    <location>
        <begin position="34"/>
        <end position="70"/>
    </location>
</feature>
<accession>A0A1I0C7Z6</accession>
<sequence>MWCIPPKQDAAFVCAMEHFVGSERAGQRAAAIQTLLGTAQLNGLDPAAWLKDTLSKLPTWPNSRIDELLPLTPEFIEALKQEKL</sequence>
<name>A0A1I0C7Z6_9PROT</name>
<dbReference type="InterPro" id="IPR039552">
    <property type="entry name" value="IS66_C"/>
</dbReference>